<dbReference type="EMBL" id="AMZO01000055">
    <property type="protein sequence ID" value="ELR63143.1"/>
    <property type="molecule type" value="Genomic_DNA"/>
</dbReference>
<comment type="caution">
    <text evidence="1">The sequence shown here is derived from an EMBL/GenBank/DDBJ whole genome shotgun (WGS) entry which is preliminary data.</text>
</comment>
<accession>L8J4K2</accession>
<proteinExistence type="predicted"/>
<dbReference type="PATRIC" id="fig|1056511.3.peg.4898"/>
<organism evidence="1 2">
    <name type="scientific">Photobacterium marinum</name>
    <dbReference type="NCBI Taxonomy" id="1056511"/>
    <lineage>
        <taxon>Bacteria</taxon>
        <taxon>Pseudomonadati</taxon>
        <taxon>Pseudomonadota</taxon>
        <taxon>Gammaproteobacteria</taxon>
        <taxon>Vibrionales</taxon>
        <taxon>Vibrionaceae</taxon>
        <taxon>Photobacterium</taxon>
    </lineage>
</organism>
<gene>
    <name evidence="1" type="ORF">C942_04085</name>
</gene>
<keyword evidence="2" id="KW-1185">Reference proteome</keyword>
<dbReference type="AlphaFoldDB" id="L8J4K2"/>
<evidence type="ECO:0000313" key="1">
    <source>
        <dbReference type="EMBL" id="ELR63143.1"/>
    </source>
</evidence>
<reference evidence="1 2" key="1">
    <citation type="submission" date="2012-12" db="EMBL/GenBank/DDBJ databases">
        <title>Genome Assembly of Photobacterium sp. AK15.</title>
        <authorList>
            <person name="Khatri I."/>
            <person name="Vaidya B."/>
            <person name="Srinivas T.N.R."/>
            <person name="Subramanian S."/>
            <person name="Pinnaka A."/>
        </authorList>
    </citation>
    <scope>NUCLEOTIDE SEQUENCE [LARGE SCALE GENOMIC DNA]</scope>
    <source>
        <strain evidence="1 2">AK15</strain>
    </source>
</reference>
<sequence>MSLLCGNVYAHNQSFNGFSAGFTVSYNSFHYRDNKFAFS</sequence>
<protein>
    <submittedName>
        <fullName evidence="1">Uncharacterized protein</fullName>
    </submittedName>
</protein>
<dbReference type="Proteomes" id="UP000011134">
    <property type="component" value="Unassembled WGS sequence"/>
</dbReference>
<evidence type="ECO:0000313" key="2">
    <source>
        <dbReference type="Proteomes" id="UP000011134"/>
    </source>
</evidence>
<name>L8J4K2_9GAMM</name>